<dbReference type="SUPFAM" id="SSF52743">
    <property type="entry name" value="Subtilisin-like"/>
    <property type="match status" value="1"/>
</dbReference>
<feature type="region of interest" description="Disordered" evidence="7">
    <location>
        <begin position="176"/>
        <end position="199"/>
    </location>
</feature>
<dbReference type="GO" id="GO:0000139">
    <property type="term" value="C:Golgi membrane"/>
    <property type="evidence" value="ECO:0007669"/>
    <property type="project" value="TreeGrafter"/>
</dbReference>
<dbReference type="InterPro" id="IPR023827">
    <property type="entry name" value="Peptidase_S8_Asp-AS"/>
</dbReference>
<evidence type="ECO:0000256" key="1">
    <source>
        <dbReference type="ARBA" id="ARBA00005325"/>
    </source>
</evidence>
<evidence type="ECO:0000313" key="13">
    <source>
        <dbReference type="WBParaSite" id="GPUH_0000151001-mRNA-1"/>
    </source>
</evidence>
<dbReference type="Proteomes" id="UP000271098">
    <property type="component" value="Unassembled WGS sequence"/>
</dbReference>
<proteinExistence type="inferred from homology"/>
<dbReference type="Gene3D" id="3.40.50.200">
    <property type="entry name" value="Peptidase S8/S53 domain"/>
    <property type="match status" value="2"/>
</dbReference>
<keyword evidence="4" id="KW-0720">Serine protease</keyword>
<keyword evidence="5" id="KW-1015">Disulfide bond</keyword>
<dbReference type="PROSITE" id="PS51892">
    <property type="entry name" value="SUBTILASE"/>
    <property type="match status" value="1"/>
</dbReference>
<dbReference type="PANTHER" id="PTHR42884">
    <property type="entry name" value="PROPROTEIN CONVERTASE SUBTILISIN/KEXIN-RELATED"/>
    <property type="match status" value="1"/>
</dbReference>
<comment type="similarity">
    <text evidence="1">Belongs to the peptidase S8 family. Furin subfamily.</text>
</comment>
<keyword evidence="12" id="KW-1185">Reference proteome</keyword>
<feature type="signal peptide" evidence="8">
    <location>
        <begin position="1"/>
        <end position="16"/>
    </location>
</feature>
<evidence type="ECO:0000313" key="11">
    <source>
        <dbReference type="EMBL" id="VDK30249.1"/>
    </source>
</evidence>
<evidence type="ECO:0000256" key="7">
    <source>
        <dbReference type="SAM" id="MobiDB-lite"/>
    </source>
</evidence>
<evidence type="ECO:0000259" key="9">
    <source>
        <dbReference type="Pfam" id="PF00082"/>
    </source>
</evidence>
<organism evidence="13">
    <name type="scientific">Gongylonema pulchrum</name>
    <dbReference type="NCBI Taxonomy" id="637853"/>
    <lineage>
        <taxon>Eukaryota</taxon>
        <taxon>Metazoa</taxon>
        <taxon>Ecdysozoa</taxon>
        <taxon>Nematoda</taxon>
        <taxon>Chromadorea</taxon>
        <taxon>Rhabditida</taxon>
        <taxon>Spirurina</taxon>
        <taxon>Spiruromorpha</taxon>
        <taxon>Spiruroidea</taxon>
        <taxon>Gongylonematidae</taxon>
        <taxon>Gongylonema</taxon>
    </lineage>
</organism>
<keyword evidence="8" id="KW-0732">Signal</keyword>
<evidence type="ECO:0000256" key="2">
    <source>
        <dbReference type="ARBA" id="ARBA00022670"/>
    </source>
</evidence>
<feature type="chain" id="PRO_5043138491" evidence="8">
    <location>
        <begin position="17"/>
        <end position="262"/>
    </location>
</feature>
<sequence>MSRVLIVLSCLQRVFSIEHDSVCIDGDDGNCPEPSHTIMRLTERNDKKARLIAKQHGLEIKGKPFLDGTYYFVSHLSKARSKRRKREVIARLQEHPDVLLIEEQRPRVRRKRDYTYPDTTYETLDDNGGNNGAQGGFDMNVRGAWLLGYAGRNVSVSILDDGIQRDHPDLITNYDPMASTDINDHDDDPTPQDNGDNNVEAASLSLNRHHIDIYSASWGPEDDGKTFDGPGPLAREAFYHGTKLGRGGKGSIFVWASGNGGS</sequence>
<dbReference type="InterPro" id="IPR036852">
    <property type="entry name" value="Peptidase_S8/S53_dom_sf"/>
</dbReference>
<reference evidence="11 12" key="2">
    <citation type="submission" date="2018-11" db="EMBL/GenBank/DDBJ databases">
        <authorList>
            <consortium name="Pathogen Informatics"/>
        </authorList>
    </citation>
    <scope>NUCLEOTIDE SEQUENCE [LARGE SCALE GENOMIC DNA]</scope>
</reference>
<dbReference type="EMBL" id="UYRT01001836">
    <property type="protein sequence ID" value="VDK30249.1"/>
    <property type="molecule type" value="Genomic_DNA"/>
</dbReference>
<dbReference type="Pfam" id="PF16470">
    <property type="entry name" value="S8_pro-domain"/>
    <property type="match status" value="1"/>
</dbReference>
<evidence type="ECO:0000256" key="6">
    <source>
        <dbReference type="PROSITE-ProRule" id="PRU01240"/>
    </source>
</evidence>
<protein>
    <submittedName>
        <fullName evidence="13">S8_pro-domain domain-containing protein</fullName>
    </submittedName>
</protein>
<dbReference type="SUPFAM" id="SSF54897">
    <property type="entry name" value="Protease propeptides/inhibitors"/>
    <property type="match status" value="1"/>
</dbReference>
<feature type="domain" description="Peptidase S8/S53" evidence="9">
    <location>
        <begin position="200"/>
        <end position="260"/>
    </location>
</feature>
<keyword evidence="3" id="KW-0378">Hydrolase</keyword>
<evidence type="ECO:0000256" key="4">
    <source>
        <dbReference type="ARBA" id="ARBA00022825"/>
    </source>
</evidence>
<evidence type="ECO:0000259" key="10">
    <source>
        <dbReference type="Pfam" id="PF16470"/>
    </source>
</evidence>
<dbReference type="Gene3D" id="3.30.70.850">
    <property type="entry name" value="Peptidase S8, pro-domain"/>
    <property type="match status" value="1"/>
</dbReference>
<name>A0A183CYG6_9BILA</name>
<accession>A0A183CYG6</accession>
<evidence type="ECO:0000256" key="5">
    <source>
        <dbReference type="ARBA" id="ARBA00023157"/>
    </source>
</evidence>
<dbReference type="Pfam" id="PF00082">
    <property type="entry name" value="Peptidase_S8"/>
    <property type="match status" value="2"/>
</dbReference>
<dbReference type="GO" id="GO:0016485">
    <property type="term" value="P:protein processing"/>
    <property type="evidence" value="ECO:0007669"/>
    <property type="project" value="TreeGrafter"/>
</dbReference>
<feature type="domain" description="Peptidase S8/S53" evidence="9">
    <location>
        <begin position="151"/>
        <end position="196"/>
    </location>
</feature>
<comment type="caution">
    <text evidence="6">Lacks conserved residue(s) required for the propagation of feature annotation.</text>
</comment>
<dbReference type="PROSITE" id="PS00136">
    <property type="entry name" value="SUBTILASE_ASP"/>
    <property type="match status" value="1"/>
</dbReference>
<dbReference type="GO" id="GO:0005802">
    <property type="term" value="C:trans-Golgi network"/>
    <property type="evidence" value="ECO:0007669"/>
    <property type="project" value="TreeGrafter"/>
</dbReference>
<reference evidence="13" key="1">
    <citation type="submission" date="2016-06" db="UniProtKB">
        <authorList>
            <consortium name="WormBaseParasite"/>
        </authorList>
    </citation>
    <scope>IDENTIFICATION</scope>
</reference>
<keyword evidence="2" id="KW-0645">Protease</keyword>
<dbReference type="AlphaFoldDB" id="A0A183CYG6"/>
<dbReference type="WBParaSite" id="GPUH_0000151001-mRNA-1">
    <property type="protein sequence ID" value="GPUH_0000151001-mRNA-1"/>
    <property type="gene ID" value="GPUH_0000151001"/>
</dbReference>
<dbReference type="InterPro" id="IPR000209">
    <property type="entry name" value="Peptidase_S8/S53_dom"/>
</dbReference>
<evidence type="ECO:0000313" key="12">
    <source>
        <dbReference type="Proteomes" id="UP000271098"/>
    </source>
</evidence>
<gene>
    <name evidence="11" type="ORF">GPUH_LOCUS1509</name>
</gene>
<evidence type="ECO:0000256" key="8">
    <source>
        <dbReference type="SAM" id="SignalP"/>
    </source>
</evidence>
<evidence type="ECO:0000256" key="3">
    <source>
        <dbReference type="ARBA" id="ARBA00022801"/>
    </source>
</evidence>
<dbReference type="OrthoDB" id="300641at2759"/>
<feature type="domain" description="Peptidase S8 pro-domain" evidence="10">
    <location>
        <begin position="38"/>
        <end position="112"/>
    </location>
</feature>
<dbReference type="PANTHER" id="PTHR42884:SF23">
    <property type="entry name" value="FURIN-LIKE PROTEASE 2"/>
    <property type="match status" value="1"/>
</dbReference>
<dbReference type="GO" id="GO:0004252">
    <property type="term" value="F:serine-type endopeptidase activity"/>
    <property type="evidence" value="ECO:0007669"/>
    <property type="project" value="InterPro"/>
</dbReference>
<dbReference type="InterPro" id="IPR038466">
    <property type="entry name" value="S8_pro-domain_sf"/>
</dbReference>
<dbReference type="InterPro" id="IPR032815">
    <property type="entry name" value="S8_pro-domain"/>
</dbReference>